<dbReference type="EMBL" id="KZ452023">
    <property type="protein sequence ID" value="PKA50545.1"/>
    <property type="molecule type" value="Genomic_DNA"/>
</dbReference>
<proteinExistence type="inferred from homology"/>
<evidence type="ECO:0000256" key="5">
    <source>
        <dbReference type="SAM" id="MobiDB-lite"/>
    </source>
</evidence>
<dbReference type="UniPathway" id="UPA00143"/>
<dbReference type="Pfam" id="PF03000">
    <property type="entry name" value="NPH3"/>
    <property type="match status" value="1"/>
</dbReference>
<evidence type="ECO:0000256" key="1">
    <source>
        <dbReference type="ARBA" id="ARBA00004906"/>
    </source>
</evidence>
<name>A0A2I0A4S4_9ASPA</name>
<dbReference type="InterPro" id="IPR011333">
    <property type="entry name" value="SKP1/BTB/POZ_sf"/>
</dbReference>
<dbReference type="Gene3D" id="3.30.710.10">
    <property type="entry name" value="Potassium Channel Kv1.1, Chain A"/>
    <property type="match status" value="1"/>
</dbReference>
<sequence>MAASAVSGHRLSASMERTSQWGFSKDIPSDIVILVGDDIFRLHKFALVKKSGYIRRKIMESDRPDLGTMELKGIPGGPEAFEMAAKFCYGVNFEISVQNVAALRCAAEWLEMTQRFCEGNLAGRADEFIAKAALRTLPGAIAVLKSCEALLPCADDLQIVHRCVDSIGSKVCSEANSPSRSPPEWWAAELAAVKPAFFQKVFAAMKSCGASPKTLSTAVAIYAAKSLAELIPSADGGGRGPIPEASAAAVDRSRQRGFLESLVAVLPSDRDAPLPVGFLCCLLRAAIFLNTSTASRRELERRISAALDEATVGDLMTVAFDYSGQYLSDLDSVRRVVAGFAEREVGAAVAQRTARTVDAFVAEIATEEELPVSKFAGIAGALQKSARRFDDDVYRAVDIYLKAHPGLDEIEREKACSVMNPLRLSYEARLHASQNKRLPVQVVLHALYYDQLNLRGGAAAAASGEAPACGRGQRGEDALAKENEALRSELARMRLYLSDVQSTQGSKGKAVAPAAAPTAGKKTTFLSSVSKKLGKLNPFRHGTKDTSNIEDGDRVDLARPRRRRFSIS</sequence>
<evidence type="ECO:0000256" key="2">
    <source>
        <dbReference type="ARBA" id="ARBA00022553"/>
    </source>
</evidence>
<dbReference type="PROSITE" id="PS51649">
    <property type="entry name" value="NPH3"/>
    <property type="match status" value="1"/>
</dbReference>
<dbReference type="AlphaFoldDB" id="A0A2I0A4S4"/>
<dbReference type="SUPFAM" id="SSF54695">
    <property type="entry name" value="POZ domain"/>
    <property type="match status" value="1"/>
</dbReference>
<evidence type="ECO:0000313" key="8">
    <source>
        <dbReference type="EMBL" id="PKA50545.1"/>
    </source>
</evidence>
<accession>A0A2I0A4S4</accession>
<dbReference type="OrthoDB" id="624345at2759"/>
<feature type="region of interest" description="Disordered" evidence="5">
    <location>
        <begin position="537"/>
        <end position="568"/>
    </location>
</feature>
<protein>
    <submittedName>
        <fullName evidence="8">Root phototropism protein 2</fullName>
    </submittedName>
</protein>
<dbReference type="FunFam" id="3.30.710.10:FF:000168">
    <property type="entry name" value="BTB/POZ domain-containing protein At1g03010"/>
    <property type="match status" value="1"/>
</dbReference>
<evidence type="ECO:0000313" key="9">
    <source>
        <dbReference type="Proteomes" id="UP000236161"/>
    </source>
</evidence>
<dbReference type="PROSITE" id="PS50097">
    <property type="entry name" value="BTB"/>
    <property type="match status" value="1"/>
</dbReference>
<dbReference type="Pfam" id="PF00651">
    <property type="entry name" value="BTB"/>
    <property type="match status" value="1"/>
</dbReference>
<comment type="similarity">
    <text evidence="4">Belongs to the NPH3 family.</text>
</comment>
<organism evidence="8 9">
    <name type="scientific">Apostasia shenzhenica</name>
    <dbReference type="NCBI Taxonomy" id="1088818"/>
    <lineage>
        <taxon>Eukaryota</taxon>
        <taxon>Viridiplantae</taxon>
        <taxon>Streptophyta</taxon>
        <taxon>Embryophyta</taxon>
        <taxon>Tracheophyta</taxon>
        <taxon>Spermatophyta</taxon>
        <taxon>Magnoliopsida</taxon>
        <taxon>Liliopsida</taxon>
        <taxon>Asparagales</taxon>
        <taxon>Orchidaceae</taxon>
        <taxon>Apostasioideae</taxon>
        <taxon>Apostasia</taxon>
    </lineage>
</organism>
<comment type="pathway">
    <text evidence="1">Protein modification; protein ubiquitination.</text>
</comment>
<dbReference type="InterPro" id="IPR043454">
    <property type="entry name" value="NPH3/RPT2-like"/>
</dbReference>
<evidence type="ECO:0000259" key="6">
    <source>
        <dbReference type="PROSITE" id="PS50097"/>
    </source>
</evidence>
<dbReference type="GO" id="GO:0016567">
    <property type="term" value="P:protein ubiquitination"/>
    <property type="evidence" value="ECO:0007669"/>
    <property type="project" value="UniProtKB-UniPathway"/>
</dbReference>
<keyword evidence="9" id="KW-1185">Reference proteome</keyword>
<dbReference type="SMART" id="SM00225">
    <property type="entry name" value="BTB"/>
    <property type="match status" value="1"/>
</dbReference>
<dbReference type="InterPro" id="IPR000210">
    <property type="entry name" value="BTB/POZ_dom"/>
</dbReference>
<dbReference type="STRING" id="1088818.A0A2I0A4S4"/>
<feature type="domain" description="NPH3" evidence="7">
    <location>
        <begin position="184"/>
        <end position="453"/>
    </location>
</feature>
<evidence type="ECO:0000256" key="3">
    <source>
        <dbReference type="ARBA" id="ARBA00022786"/>
    </source>
</evidence>
<gene>
    <name evidence="8" type="primary">RPT2</name>
    <name evidence="8" type="ORF">AXF42_Ash013760</name>
</gene>
<dbReference type="PANTHER" id="PTHR32370">
    <property type="entry name" value="OS12G0117600 PROTEIN"/>
    <property type="match status" value="1"/>
</dbReference>
<reference evidence="8 9" key="1">
    <citation type="journal article" date="2017" name="Nature">
        <title>The Apostasia genome and the evolution of orchids.</title>
        <authorList>
            <person name="Zhang G.Q."/>
            <person name="Liu K.W."/>
            <person name="Li Z."/>
            <person name="Lohaus R."/>
            <person name="Hsiao Y.Y."/>
            <person name="Niu S.C."/>
            <person name="Wang J.Y."/>
            <person name="Lin Y.C."/>
            <person name="Xu Q."/>
            <person name="Chen L.J."/>
            <person name="Yoshida K."/>
            <person name="Fujiwara S."/>
            <person name="Wang Z.W."/>
            <person name="Zhang Y.Q."/>
            <person name="Mitsuda N."/>
            <person name="Wang M."/>
            <person name="Liu G.H."/>
            <person name="Pecoraro L."/>
            <person name="Huang H.X."/>
            <person name="Xiao X.J."/>
            <person name="Lin M."/>
            <person name="Wu X.Y."/>
            <person name="Wu W.L."/>
            <person name="Chen Y.Y."/>
            <person name="Chang S.B."/>
            <person name="Sakamoto S."/>
            <person name="Ohme-Takagi M."/>
            <person name="Yagi M."/>
            <person name="Zeng S.J."/>
            <person name="Shen C.Y."/>
            <person name="Yeh C.M."/>
            <person name="Luo Y.B."/>
            <person name="Tsai W.C."/>
            <person name="Van de Peer Y."/>
            <person name="Liu Z.J."/>
        </authorList>
    </citation>
    <scope>NUCLEOTIDE SEQUENCE [LARGE SCALE GENOMIC DNA]</scope>
    <source>
        <strain evidence="9">cv. Shenzhen</strain>
        <tissue evidence="8">Stem</tissue>
    </source>
</reference>
<dbReference type="Proteomes" id="UP000236161">
    <property type="component" value="Unassembled WGS sequence"/>
</dbReference>
<feature type="domain" description="BTB" evidence="6">
    <location>
        <begin position="29"/>
        <end position="97"/>
    </location>
</feature>
<dbReference type="InterPro" id="IPR027356">
    <property type="entry name" value="NPH3_dom"/>
</dbReference>
<evidence type="ECO:0000259" key="7">
    <source>
        <dbReference type="PROSITE" id="PS51649"/>
    </source>
</evidence>
<keyword evidence="3" id="KW-0833">Ubl conjugation pathway</keyword>
<keyword evidence="2" id="KW-0597">Phosphoprotein</keyword>
<evidence type="ECO:0000256" key="4">
    <source>
        <dbReference type="PROSITE-ProRule" id="PRU00982"/>
    </source>
</evidence>